<proteinExistence type="predicted"/>
<gene>
    <name evidence="1" type="ORF">RJT34_30159</name>
</gene>
<reference evidence="1 2" key="1">
    <citation type="submission" date="2024-01" db="EMBL/GenBank/DDBJ databases">
        <title>The genomes of 5 underutilized Papilionoideae crops provide insights into root nodulation and disease resistance.</title>
        <authorList>
            <person name="Yuan L."/>
        </authorList>
    </citation>
    <scope>NUCLEOTIDE SEQUENCE [LARGE SCALE GENOMIC DNA]</scope>
    <source>
        <strain evidence="1">LY-2023</strain>
        <tissue evidence="1">Leaf</tissue>
    </source>
</reference>
<name>A0AAN9I3T2_CLITE</name>
<dbReference type="AlphaFoldDB" id="A0AAN9I3T2"/>
<comment type="caution">
    <text evidence="1">The sequence shown here is derived from an EMBL/GenBank/DDBJ whole genome shotgun (WGS) entry which is preliminary data.</text>
</comment>
<keyword evidence="2" id="KW-1185">Reference proteome</keyword>
<sequence length="101" mass="11226">MVVEVFIEKMVDWVAKEITLIQNIVEDDVLYWVDDEGHVYQEDPKVVPEQILEMMVDVENVKVPKILHRLSGSAILSNTSSVGALCPSTLASGNLGSDLDR</sequence>
<protein>
    <submittedName>
        <fullName evidence="1">Uncharacterized protein</fullName>
    </submittedName>
</protein>
<accession>A0AAN9I3T2</accession>
<dbReference type="EMBL" id="JAYKXN010000008">
    <property type="protein sequence ID" value="KAK7262585.1"/>
    <property type="molecule type" value="Genomic_DNA"/>
</dbReference>
<evidence type="ECO:0000313" key="1">
    <source>
        <dbReference type="EMBL" id="KAK7262585.1"/>
    </source>
</evidence>
<organism evidence="1 2">
    <name type="scientific">Clitoria ternatea</name>
    <name type="common">Butterfly pea</name>
    <dbReference type="NCBI Taxonomy" id="43366"/>
    <lineage>
        <taxon>Eukaryota</taxon>
        <taxon>Viridiplantae</taxon>
        <taxon>Streptophyta</taxon>
        <taxon>Embryophyta</taxon>
        <taxon>Tracheophyta</taxon>
        <taxon>Spermatophyta</taxon>
        <taxon>Magnoliopsida</taxon>
        <taxon>eudicotyledons</taxon>
        <taxon>Gunneridae</taxon>
        <taxon>Pentapetalae</taxon>
        <taxon>rosids</taxon>
        <taxon>fabids</taxon>
        <taxon>Fabales</taxon>
        <taxon>Fabaceae</taxon>
        <taxon>Papilionoideae</taxon>
        <taxon>50 kb inversion clade</taxon>
        <taxon>NPAAA clade</taxon>
        <taxon>indigoferoid/millettioid clade</taxon>
        <taxon>Phaseoleae</taxon>
        <taxon>Clitoria</taxon>
    </lineage>
</organism>
<evidence type="ECO:0000313" key="2">
    <source>
        <dbReference type="Proteomes" id="UP001359559"/>
    </source>
</evidence>
<dbReference type="Proteomes" id="UP001359559">
    <property type="component" value="Unassembled WGS sequence"/>
</dbReference>